<dbReference type="EMBL" id="VIFY01000055">
    <property type="protein sequence ID" value="TQB72841.1"/>
    <property type="molecule type" value="Genomic_DNA"/>
</dbReference>
<evidence type="ECO:0000256" key="3">
    <source>
        <dbReference type="ARBA" id="ARBA00022824"/>
    </source>
</evidence>
<dbReference type="PANTHER" id="PTHR11071">
    <property type="entry name" value="PEPTIDYL-PROLYL CIS-TRANS ISOMERASE"/>
    <property type="match status" value="1"/>
</dbReference>
<evidence type="ECO:0000256" key="5">
    <source>
        <dbReference type="ARBA" id="ARBA00023235"/>
    </source>
</evidence>
<dbReference type="FunFam" id="2.40.100.10:FF:000001">
    <property type="entry name" value="Peptidyl-prolyl cis-trans isomerase"/>
    <property type="match status" value="1"/>
</dbReference>
<dbReference type="GO" id="GO:0006457">
    <property type="term" value="P:protein folding"/>
    <property type="evidence" value="ECO:0007669"/>
    <property type="project" value="InterPro"/>
</dbReference>
<dbReference type="GO" id="GO:0003755">
    <property type="term" value="F:peptidyl-prolyl cis-trans isomerase activity"/>
    <property type="evidence" value="ECO:0007669"/>
    <property type="project" value="UniProtKB-UniRule"/>
</dbReference>
<reference evidence="9 10" key="1">
    <citation type="submission" date="2019-06" db="EMBL/GenBank/DDBJ databases">
        <title>Wine fermentation using esterase from Monascus purpureus.</title>
        <authorList>
            <person name="Geng C."/>
            <person name="Zhang Y."/>
        </authorList>
    </citation>
    <scope>NUCLEOTIDE SEQUENCE [LARGE SCALE GENOMIC DNA]</scope>
    <source>
        <strain evidence="9">HQ1</strain>
    </source>
</reference>
<evidence type="ECO:0000259" key="8">
    <source>
        <dbReference type="PROSITE" id="PS50072"/>
    </source>
</evidence>
<sequence length="207" mass="22834">MNFRNLFVSLFLILAIGLALVQADEAKQPRGPKITSKVYFDIEHGGKPLGRIVLGLYGKTVPKTAENFRVLATGDEGYGYEGSNFHRVIKGFMIQGGDFTKGDGKSIYGAKFKDENFKLRHTRKGLLSMANAGKDTNGSQFFITTVPTPWLDGRHVVFGEVLEGYEIVELIENVPKGAMDRPLEPVKVVKSGELDAEKTDQGSHEEL</sequence>
<organism evidence="9 10">
    <name type="scientific">Monascus purpureus</name>
    <name type="common">Red mold</name>
    <name type="synonym">Monascus anka</name>
    <dbReference type="NCBI Taxonomy" id="5098"/>
    <lineage>
        <taxon>Eukaryota</taxon>
        <taxon>Fungi</taxon>
        <taxon>Dikarya</taxon>
        <taxon>Ascomycota</taxon>
        <taxon>Pezizomycotina</taxon>
        <taxon>Eurotiomycetes</taxon>
        <taxon>Eurotiomycetidae</taxon>
        <taxon>Eurotiales</taxon>
        <taxon>Aspergillaceae</taxon>
        <taxon>Monascus</taxon>
    </lineage>
</organism>
<dbReference type="PANTHER" id="PTHR11071:SF561">
    <property type="entry name" value="PEPTIDYL-PROLYL CIS-TRANS ISOMERASE D-RELATED"/>
    <property type="match status" value="1"/>
</dbReference>
<dbReference type="EC" id="5.2.1.8" evidence="7"/>
<dbReference type="InterPro" id="IPR020892">
    <property type="entry name" value="Cyclophilin-type_PPIase_CS"/>
</dbReference>
<proteinExistence type="inferred from homology"/>
<protein>
    <recommendedName>
        <fullName evidence="7">Peptidyl-prolyl cis-trans isomerase</fullName>
        <shortName evidence="7">PPIase</shortName>
        <ecNumber evidence="7">5.2.1.8</ecNumber>
    </recommendedName>
</protein>
<evidence type="ECO:0000256" key="2">
    <source>
        <dbReference type="ARBA" id="ARBA00002388"/>
    </source>
</evidence>
<feature type="signal peptide" evidence="7">
    <location>
        <begin position="1"/>
        <end position="23"/>
    </location>
</feature>
<comment type="catalytic activity">
    <reaction evidence="1 7">
        <text>[protein]-peptidylproline (omega=180) = [protein]-peptidylproline (omega=0)</text>
        <dbReference type="Rhea" id="RHEA:16237"/>
        <dbReference type="Rhea" id="RHEA-COMP:10747"/>
        <dbReference type="Rhea" id="RHEA-COMP:10748"/>
        <dbReference type="ChEBI" id="CHEBI:83833"/>
        <dbReference type="ChEBI" id="CHEBI:83834"/>
        <dbReference type="EC" id="5.2.1.8"/>
    </reaction>
</comment>
<dbReference type="PRINTS" id="PR00153">
    <property type="entry name" value="CSAPPISMRASE"/>
</dbReference>
<keyword evidence="10" id="KW-1185">Reference proteome</keyword>
<dbReference type="InterPro" id="IPR029000">
    <property type="entry name" value="Cyclophilin-like_dom_sf"/>
</dbReference>
<dbReference type="AlphaFoldDB" id="A0A507QWQ0"/>
<dbReference type="PROSITE" id="PS00170">
    <property type="entry name" value="CSA_PPIASE_1"/>
    <property type="match status" value="1"/>
</dbReference>
<comment type="function">
    <text evidence="2 7">PPIases accelerate the folding of proteins. It catalyzes the cis-trans isomerization of proline imidic peptide bonds in oligopeptides.</text>
</comment>
<keyword evidence="3" id="KW-0256">Endoplasmic reticulum</keyword>
<comment type="caution">
    <text evidence="9">The sequence shown here is derived from an EMBL/GenBank/DDBJ whole genome shotgun (WGS) entry which is preliminary data.</text>
</comment>
<dbReference type="GO" id="GO:0000324">
    <property type="term" value="C:fungal-type vacuole"/>
    <property type="evidence" value="ECO:0007669"/>
    <property type="project" value="TreeGrafter"/>
</dbReference>
<feature type="domain" description="PPIase cyclophilin-type" evidence="8">
    <location>
        <begin position="39"/>
        <end position="193"/>
    </location>
</feature>
<dbReference type="GO" id="GO:0016018">
    <property type="term" value="F:cyclosporin A binding"/>
    <property type="evidence" value="ECO:0007669"/>
    <property type="project" value="TreeGrafter"/>
</dbReference>
<dbReference type="GO" id="GO:0005783">
    <property type="term" value="C:endoplasmic reticulum"/>
    <property type="evidence" value="ECO:0007669"/>
    <property type="project" value="TreeGrafter"/>
</dbReference>
<dbReference type="STRING" id="5098.A0A507QWQ0"/>
<feature type="chain" id="PRO_5021512962" description="Peptidyl-prolyl cis-trans isomerase" evidence="7">
    <location>
        <begin position="24"/>
        <end position="207"/>
    </location>
</feature>
<name>A0A507QWQ0_MONPU</name>
<dbReference type="InterPro" id="IPR002130">
    <property type="entry name" value="Cyclophilin-type_PPIase_dom"/>
</dbReference>
<keyword evidence="5 7" id="KW-0413">Isomerase</keyword>
<accession>A0A507QWQ0</accession>
<keyword evidence="7" id="KW-0732">Signal</keyword>
<keyword evidence="4 7" id="KW-0697">Rotamase</keyword>
<dbReference type="SUPFAM" id="SSF50891">
    <property type="entry name" value="Cyclophilin-like"/>
    <property type="match status" value="1"/>
</dbReference>
<gene>
    <name evidence="9" type="primary">CPR2</name>
    <name evidence="9" type="ORF">MPDQ_006403</name>
</gene>
<evidence type="ECO:0000313" key="10">
    <source>
        <dbReference type="Proteomes" id="UP000319663"/>
    </source>
</evidence>
<evidence type="ECO:0000256" key="4">
    <source>
        <dbReference type="ARBA" id="ARBA00023110"/>
    </source>
</evidence>
<dbReference type="Gene3D" id="2.40.100.10">
    <property type="entry name" value="Cyclophilin-like"/>
    <property type="match status" value="1"/>
</dbReference>
<evidence type="ECO:0000256" key="1">
    <source>
        <dbReference type="ARBA" id="ARBA00000971"/>
    </source>
</evidence>
<dbReference type="Proteomes" id="UP000319663">
    <property type="component" value="Unassembled WGS sequence"/>
</dbReference>
<comment type="similarity">
    <text evidence="6">Belongs to the cyclophilin-type PPIase family. PPIase B subfamily.</text>
</comment>
<dbReference type="Pfam" id="PF00160">
    <property type="entry name" value="Pro_isomerase"/>
    <property type="match status" value="1"/>
</dbReference>
<evidence type="ECO:0000313" key="9">
    <source>
        <dbReference type="EMBL" id="TQB72841.1"/>
    </source>
</evidence>
<evidence type="ECO:0000256" key="7">
    <source>
        <dbReference type="RuleBase" id="RU363019"/>
    </source>
</evidence>
<evidence type="ECO:0000256" key="6">
    <source>
        <dbReference type="ARBA" id="ARBA00038340"/>
    </source>
</evidence>
<dbReference type="PROSITE" id="PS50072">
    <property type="entry name" value="CSA_PPIASE_2"/>
    <property type="match status" value="1"/>
</dbReference>